<proteinExistence type="predicted"/>
<dbReference type="EMBL" id="FO082052">
    <property type="protein sequence ID" value="CCE81280.1"/>
    <property type="molecule type" value="Genomic_DNA"/>
</dbReference>
<reference evidence="3" key="2">
    <citation type="journal article" date="2012" name="G3 (Bethesda)">
        <title>Pichia sorbitophila, an interspecies yeast hybrid reveals early steps of genome resolution following polyploidization.</title>
        <authorList>
            <person name="Leh Louis V."/>
            <person name="Despons L."/>
            <person name="Friedrich A."/>
            <person name="Martin T."/>
            <person name="Durrens P."/>
            <person name="Casaregola S."/>
            <person name="Neuveglise C."/>
            <person name="Fairhead C."/>
            <person name="Marck C."/>
            <person name="Cruz J.A."/>
            <person name="Straub M.L."/>
            <person name="Kugler V."/>
            <person name="Sacerdot C."/>
            <person name="Uzunov Z."/>
            <person name="Thierry A."/>
            <person name="Weiss S."/>
            <person name="Bleykasten C."/>
            <person name="De Montigny J."/>
            <person name="Jacques N."/>
            <person name="Jung P."/>
            <person name="Lemaire M."/>
            <person name="Mallet S."/>
            <person name="Morel G."/>
            <person name="Richard G.F."/>
            <person name="Sarkar A."/>
            <person name="Savel G."/>
            <person name="Schacherer J."/>
            <person name="Seret M.L."/>
            <person name="Talla E."/>
            <person name="Samson G."/>
            <person name="Jubin C."/>
            <person name="Poulain J."/>
            <person name="Vacherie B."/>
            <person name="Barbe V."/>
            <person name="Pelletier E."/>
            <person name="Sherman D.J."/>
            <person name="Westhof E."/>
            <person name="Weissenbach J."/>
            <person name="Baret P.V."/>
            <person name="Wincker P."/>
            <person name="Gaillardin C."/>
            <person name="Dujon B."/>
            <person name="Souciet J.L."/>
        </authorList>
    </citation>
    <scope>NUCLEOTIDE SEQUENCE [LARGE SCALE GENOMIC DNA]</scope>
    <source>
        <strain evidence="3">ATCC MYA-4447 / BCRC 22081 / CBS 7064 / NBRC 10061 / NRRL Y-12695</strain>
    </source>
</reference>
<dbReference type="InParanoid" id="G8YGG3"/>
<keyword evidence="3" id="KW-1185">Reference proteome</keyword>
<evidence type="ECO:0000313" key="2">
    <source>
        <dbReference type="EMBL" id="CCE81280.1"/>
    </source>
</evidence>
<dbReference type="Proteomes" id="UP000005222">
    <property type="component" value="Chromosome H"/>
</dbReference>
<dbReference type="AlphaFoldDB" id="G8YGG3"/>
<dbReference type="EMBL" id="FO082053">
    <property type="protein sequence ID" value="CCE80515.1"/>
    <property type="molecule type" value="Genomic_DNA"/>
</dbReference>
<name>G8YGG3_PICSO</name>
<reference evidence="2" key="1">
    <citation type="submission" date="2011-10" db="EMBL/GenBank/DDBJ databases">
        <authorList>
            <person name="Genoscope - CEA"/>
        </authorList>
    </citation>
    <scope>NUCLEOTIDE SEQUENCE</scope>
</reference>
<evidence type="ECO:0000313" key="3">
    <source>
        <dbReference type="Proteomes" id="UP000005222"/>
    </source>
</evidence>
<protein>
    <submittedName>
        <fullName evidence="2">Piso0_003632 protein</fullName>
    </submittedName>
</protein>
<dbReference type="Proteomes" id="UP000005222">
    <property type="component" value="Chromosome G"/>
</dbReference>
<dbReference type="HOGENOM" id="CLU_413321_0_0_1"/>
<gene>
    <name evidence="2" type="primary">Piso0_003632</name>
    <name evidence="1" type="ORF">GNLVRS01_PISO0G16594g</name>
    <name evidence="2" type="ORF">GNLVRS01_PISO0H16595g</name>
</gene>
<dbReference type="OrthoDB" id="4065753at2759"/>
<accession>G8YGG3</accession>
<evidence type="ECO:0000313" key="1">
    <source>
        <dbReference type="EMBL" id="CCE80515.1"/>
    </source>
</evidence>
<organism evidence="2 3">
    <name type="scientific">Pichia sorbitophila (strain ATCC MYA-4447 / BCRC 22081 / CBS 7064 / NBRC 10061 / NRRL Y-12695)</name>
    <name type="common">Hybrid yeast</name>
    <dbReference type="NCBI Taxonomy" id="559304"/>
    <lineage>
        <taxon>Eukaryota</taxon>
        <taxon>Fungi</taxon>
        <taxon>Dikarya</taxon>
        <taxon>Ascomycota</taxon>
        <taxon>Saccharomycotina</taxon>
        <taxon>Pichiomycetes</taxon>
        <taxon>Debaryomycetaceae</taxon>
        <taxon>Millerozyma</taxon>
    </lineage>
</organism>
<sequence>MSRVDIGSVSCDVSVESSYEDSKSSTTSCDDTMRLCQDLTNLFMSRNYYEILTMIPSLGKNANLPIIGRVVLSLTLFKLGRVDAALRELAITIEITSVSTERVKLIKYLIFILKPLGMFSRVISCYNELIYFAKLELLSNRNPELDAAIQCQISEYENNIQSLMNMDDHFMHKHRIHLPLHQQAEAYIECDGRLNEYSLGRSSIVSKRLVDEALALLQSRNRPESLSSKSDPLHKLFSALKFFGPMYVFKNIQENQSLIKDYIDSEISSYLEVDYSADPKQVVRSLYEQIHKTSSRTLMSLCGIIVKHQIILGFLAFLNEDYVSSVTKFNWVLSFFSQLDKKFKFFTNKNEYLSAVTRRIVYLLLVQSYMLGGIDISDDELAKVLTISVSVDEINLNFEYLSGRLSTYFLCCGYIYERLAISNKTKIIVENETSTPVDTCTRYNKEYLGEMLRKYIIASTLKATDDSSTLIIFDKIIWGLLLYGGIHLKTFWFFAYLRYAFTIEFDYGPISLNESDRYVTFKNNEILDQYENGWEVVSRIFDLWEGLKEHEKENVWDDTNGGCLLIPQVFDRQNKLTLVDIFYDESSSYNAKSFLYLSDYQIRHKLKGHIKLSNKVVREHILFSRELANLWIESFTTYQGRLPDFAKDFKDDLCE</sequence>
<dbReference type="eggNOG" id="ENOG502SGGK">
    <property type="taxonomic scope" value="Eukaryota"/>
</dbReference>